<gene>
    <name evidence="1" type="ORF">SNOG_09801</name>
</gene>
<dbReference type="KEGG" id="pno:SNOG_09801"/>
<dbReference type="InParanoid" id="Q0UEL3"/>
<organism evidence="1 2">
    <name type="scientific">Phaeosphaeria nodorum (strain SN15 / ATCC MYA-4574 / FGSC 10173)</name>
    <name type="common">Glume blotch fungus</name>
    <name type="synonym">Parastagonospora nodorum</name>
    <dbReference type="NCBI Taxonomy" id="321614"/>
    <lineage>
        <taxon>Eukaryota</taxon>
        <taxon>Fungi</taxon>
        <taxon>Dikarya</taxon>
        <taxon>Ascomycota</taxon>
        <taxon>Pezizomycotina</taxon>
        <taxon>Dothideomycetes</taxon>
        <taxon>Pleosporomycetidae</taxon>
        <taxon>Pleosporales</taxon>
        <taxon>Pleosporineae</taxon>
        <taxon>Phaeosphaeriaceae</taxon>
        <taxon>Parastagonospora</taxon>
    </lineage>
</organism>
<dbReference type="AlphaFoldDB" id="Q0UEL3"/>
<accession>Q0UEL3</accession>
<proteinExistence type="predicted"/>
<protein>
    <submittedName>
        <fullName evidence="1">Uncharacterized protein</fullName>
    </submittedName>
</protein>
<reference evidence="2" key="1">
    <citation type="journal article" date="2007" name="Plant Cell">
        <title>Dothideomycete-plant interactions illuminated by genome sequencing and EST analysis of the wheat pathogen Stagonospora nodorum.</title>
        <authorList>
            <person name="Hane J.K."/>
            <person name="Lowe R.G."/>
            <person name="Solomon P.S."/>
            <person name="Tan K.C."/>
            <person name="Schoch C.L."/>
            <person name="Spatafora J.W."/>
            <person name="Crous P.W."/>
            <person name="Kodira C."/>
            <person name="Birren B.W."/>
            <person name="Galagan J.E."/>
            <person name="Torriani S.F."/>
            <person name="McDonald B.A."/>
            <person name="Oliver R.P."/>
        </authorList>
    </citation>
    <scope>NUCLEOTIDE SEQUENCE [LARGE SCALE GENOMIC DNA]</scope>
    <source>
        <strain evidence="2">SN15 / ATCC MYA-4574 / FGSC 10173</strain>
    </source>
</reference>
<evidence type="ECO:0000313" key="1">
    <source>
        <dbReference type="EMBL" id="EAT83066.1"/>
    </source>
</evidence>
<sequence length="65" mass="7520">MPSVSLFMLDQKCARNLPPNIVFSSELVSNQEGYTVSYSSIRREILNKRKNKKKKKKGTRVIKCM</sequence>
<dbReference type="Proteomes" id="UP000001055">
    <property type="component" value="Unassembled WGS sequence"/>
</dbReference>
<dbReference type="RefSeq" id="XP_001800088.1">
    <property type="nucleotide sequence ID" value="XM_001800036.1"/>
</dbReference>
<evidence type="ECO:0000313" key="2">
    <source>
        <dbReference type="Proteomes" id="UP000001055"/>
    </source>
</evidence>
<name>Q0UEL3_PHANO</name>
<dbReference type="EMBL" id="CH445339">
    <property type="protein sequence ID" value="EAT83066.1"/>
    <property type="molecule type" value="Genomic_DNA"/>
</dbReference>
<dbReference type="GeneID" id="5976993"/>